<protein>
    <submittedName>
        <fullName evidence="2">Uncharacterized protein</fullName>
    </submittedName>
</protein>
<gene>
    <name evidence="1" type="ORF">ATNIH1004_010978</name>
    <name evidence="2" type="ORF">EYZ11_012464</name>
</gene>
<comment type="caution">
    <text evidence="2">The sequence shown here is derived from an EMBL/GenBank/DDBJ whole genome shotgun (WGS) entry which is preliminary data.</text>
</comment>
<evidence type="ECO:0000313" key="3">
    <source>
        <dbReference type="Proteomes" id="UP000308092"/>
    </source>
</evidence>
<accession>A0A4S3J069</accession>
<organism evidence="2 3">
    <name type="scientific">Aspergillus tanneri</name>
    <dbReference type="NCBI Taxonomy" id="1220188"/>
    <lineage>
        <taxon>Eukaryota</taxon>
        <taxon>Fungi</taxon>
        <taxon>Dikarya</taxon>
        <taxon>Ascomycota</taxon>
        <taxon>Pezizomycotina</taxon>
        <taxon>Eurotiomycetes</taxon>
        <taxon>Eurotiomycetidae</taxon>
        <taxon>Eurotiales</taxon>
        <taxon>Aspergillaceae</taxon>
        <taxon>Aspergillus</taxon>
        <taxon>Aspergillus subgen. Circumdati</taxon>
    </lineage>
</organism>
<evidence type="ECO:0000313" key="4">
    <source>
        <dbReference type="Proteomes" id="UP000324241"/>
    </source>
</evidence>
<sequence length="357" mass="40831">MEVNMDTHCYICGLSKAPTIDSLPVPLSDEPLPSSHWSNWDPAKQRIHDPKIGSTVAADPFYRTIIKDFTKQPSFYVAGAFQDTIKWMTESTVPIDKHTTRKRNSTDPKTPTVAFTVADPRQRDNWVYHDRLGFTIHEQCWRLVGIVLGHASVERNLEIFIEGLQTVWNIALSCQVHRRQALDPNPTSSSSNHGSGHLVDPVHIPELRGAISIAMERASGSASAPTTKTEIPCAMSLRLGNIPFDIQYLILETLEDPRDKINMMDTFQWRFADGFWHRRFPRFLVFEYYDLRSKNVDWMFLTLIMGIVWTQSPGLQHRAQIMKLLLSCKNAFDQLVQERDETNVVLTRAGLCMQNTF</sequence>
<dbReference type="OrthoDB" id="4524525at2759"/>
<proteinExistence type="predicted"/>
<reference evidence="1 4" key="2">
    <citation type="submission" date="2019-08" db="EMBL/GenBank/DDBJ databases">
        <title>The genome sequence of a newly discovered highly antifungal drug resistant Aspergillus species, Aspergillus tanneri NIH 1004.</title>
        <authorList>
            <person name="Mounaud S."/>
            <person name="Singh I."/>
            <person name="Joardar V."/>
            <person name="Pakala S."/>
            <person name="Pakala S."/>
            <person name="Venepally P."/>
            <person name="Chung J.K."/>
            <person name="Losada L."/>
            <person name="Nierman W.C."/>
        </authorList>
    </citation>
    <scope>NUCLEOTIDE SEQUENCE [LARGE SCALE GENOMIC DNA]</scope>
    <source>
        <strain evidence="1 4">NIH1004</strain>
    </source>
</reference>
<dbReference type="RefSeq" id="XP_033421400.1">
    <property type="nucleotide sequence ID" value="XM_033575545.1"/>
</dbReference>
<name>A0A4S3J069_9EURO</name>
<dbReference type="EMBL" id="QUQM01000008">
    <property type="protein sequence ID" value="KAA8642038.1"/>
    <property type="molecule type" value="Genomic_DNA"/>
</dbReference>
<dbReference type="GeneID" id="54333679"/>
<dbReference type="STRING" id="1220188.A0A4S3J069"/>
<dbReference type="VEuPathDB" id="FungiDB:EYZ11_012464"/>
<keyword evidence="3" id="KW-1185">Reference proteome</keyword>
<dbReference type="EMBL" id="SOSA01000941">
    <property type="protein sequence ID" value="THC88090.1"/>
    <property type="molecule type" value="Genomic_DNA"/>
</dbReference>
<dbReference type="AlphaFoldDB" id="A0A4S3J069"/>
<dbReference type="Proteomes" id="UP000308092">
    <property type="component" value="Unassembled WGS sequence"/>
</dbReference>
<dbReference type="Proteomes" id="UP000324241">
    <property type="component" value="Unassembled WGS sequence"/>
</dbReference>
<evidence type="ECO:0000313" key="1">
    <source>
        <dbReference type="EMBL" id="KAA8642038.1"/>
    </source>
</evidence>
<reference evidence="2 3" key="1">
    <citation type="submission" date="2019-03" db="EMBL/GenBank/DDBJ databases">
        <title>The genome sequence of a newly discovered highly antifungal drug resistant Aspergillus species, Aspergillus tanneri NIH 1004.</title>
        <authorList>
            <person name="Mounaud S."/>
            <person name="Singh I."/>
            <person name="Joardar V."/>
            <person name="Pakala S."/>
            <person name="Pakala S."/>
            <person name="Venepally P."/>
            <person name="Hoover J."/>
            <person name="Nierman W."/>
            <person name="Chung J."/>
            <person name="Losada L."/>
        </authorList>
    </citation>
    <scope>NUCLEOTIDE SEQUENCE [LARGE SCALE GENOMIC DNA]</scope>
    <source>
        <strain evidence="2 3">NIH1004</strain>
    </source>
</reference>
<evidence type="ECO:0000313" key="2">
    <source>
        <dbReference type="EMBL" id="THC88090.1"/>
    </source>
</evidence>